<name>A0AAE8SQY3_9PEZI</name>
<feature type="domain" description="T-SNARE coiled-coil homology" evidence="3">
    <location>
        <begin position="272"/>
        <end position="334"/>
    </location>
</feature>
<protein>
    <recommendedName>
        <fullName evidence="3">t-SNARE coiled-coil homology domain-containing protein</fullName>
    </recommendedName>
</protein>
<feature type="region of interest" description="Disordered" evidence="2">
    <location>
        <begin position="1"/>
        <end position="278"/>
    </location>
</feature>
<dbReference type="CDD" id="cd15857">
    <property type="entry name" value="SNARE_SEC9C"/>
    <property type="match status" value="1"/>
</dbReference>
<evidence type="ECO:0000259" key="3">
    <source>
        <dbReference type="PROSITE" id="PS50192"/>
    </source>
</evidence>
<dbReference type="SMART" id="SM00397">
    <property type="entry name" value="t_SNARE"/>
    <property type="match status" value="2"/>
</dbReference>
<proteinExistence type="inferred from homology"/>
<feature type="compositionally biased region" description="Basic residues" evidence="2">
    <location>
        <begin position="1"/>
        <end position="11"/>
    </location>
</feature>
<feature type="compositionally biased region" description="Gly residues" evidence="2">
    <location>
        <begin position="64"/>
        <end position="74"/>
    </location>
</feature>
<dbReference type="SUPFAM" id="SSF58038">
    <property type="entry name" value="SNARE fusion complex"/>
    <property type="match status" value="2"/>
</dbReference>
<reference evidence="4" key="1">
    <citation type="submission" date="2018-03" db="EMBL/GenBank/DDBJ databases">
        <authorList>
            <person name="Guldener U."/>
        </authorList>
    </citation>
    <scope>NUCLEOTIDE SEQUENCE</scope>
</reference>
<evidence type="ECO:0000313" key="5">
    <source>
        <dbReference type="Proteomes" id="UP001187682"/>
    </source>
</evidence>
<dbReference type="AlphaFoldDB" id="A0AAE8SQY3"/>
<feature type="region of interest" description="Disordered" evidence="2">
    <location>
        <begin position="397"/>
        <end position="423"/>
    </location>
</feature>
<sequence length="487" mass="52685">MKKFGFSRKSGKSSPAPSDNPYAQPAPVEDPYANDSSRASMASSSYSQSSGLPSGPRAGLPSGPRGGGYGGGGPPSRPAAAPQTNSYGNSGPGYGGGPGPRPSAAPQANSYGNSGSGYGSDKVGSGSGYGANRYKNEASFQQNQNVSVAPPPYSSREGGYGGLGSGDRDNVGGQQDRFGGGNIGRKPSTATEANRDDLFGSAKGRHDPERGNVYDPTNRPPPGARPGQGRAPGGYGASGESSGSYGGYGEQRELTEEEQEEATYRDTLAQKKQIKQESAASIGRSLQMVDDMFELQNETNSRLAAQGERLYNAEKNMDMADTHNARAYDKTKELQTVNRSMFSVHVANPFTAKKRSQMRDEEVMNRHRSEKEQREETRRNQFAANQMFQNQNREMTSYAAAQTRHEPKEKKNNPYAYEDDSEEEQLEDYIDDGLTQMGQRMGMLKLGALQTGAVLDEQNKMIDRIGAKTDRVDDGVRRNRNELDKIR</sequence>
<dbReference type="InterPro" id="IPR000727">
    <property type="entry name" value="T_SNARE_dom"/>
</dbReference>
<dbReference type="Proteomes" id="UP001187682">
    <property type="component" value="Unassembled WGS sequence"/>
</dbReference>
<feature type="region of interest" description="Disordered" evidence="2">
    <location>
        <begin position="354"/>
        <end position="379"/>
    </location>
</feature>
<dbReference type="GO" id="GO:0031201">
    <property type="term" value="C:SNARE complex"/>
    <property type="evidence" value="ECO:0007669"/>
    <property type="project" value="TreeGrafter"/>
</dbReference>
<feature type="compositionally biased region" description="Low complexity" evidence="2">
    <location>
        <begin position="78"/>
        <end position="89"/>
    </location>
</feature>
<feature type="compositionally biased region" description="Basic and acidic residues" evidence="2">
    <location>
        <begin position="403"/>
        <end position="412"/>
    </location>
</feature>
<evidence type="ECO:0000256" key="2">
    <source>
        <dbReference type="SAM" id="MobiDB-lite"/>
    </source>
</evidence>
<feature type="compositionally biased region" description="Basic and acidic residues" evidence="2">
    <location>
        <begin position="357"/>
        <end position="379"/>
    </location>
</feature>
<dbReference type="PROSITE" id="PS50192">
    <property type="entry name" value="T_SNARE"/>
    <property type="match status" value="2"/>
</dbReference>
<feature type="compositionally biased region" description="Low complexity" evidence="2">
    <location>
        <begin position="33"/>
        <end position="63"/>
    </location>
</feature>
<comment type="similarity">
    <text evidence="1">Belongs to the SNAP-25 family.</text>
</comment>
<feature type="compositionally biased region" description="Basic and acidic residues" evidence="2">
    <location>
        <begin position="193"/>
        <end position="212"/>
    </location>
</feature>
<dbReference type="Gene3D" id="1.20.5.110">
    <property type="match status" value="2"/>
</dbReference>
<dbReference type="GO" id="GO:0006887">
    <property type="term" value="P:exocytosis"/>
    <property type="evidence" value="ECO:0007669"/>
    <property type="project" value="TreeGrafter"/>
</dbReference>
<dbReference type="GO" id="GO:0019905">
    <property type="term" value="F:syntaxin binding"/>
    <property type="evidence" value="ECO:0007669"/>
    <property type="project" value="TreeGrafter"/>
</dbReference>
<feature type="domain" description="T-SNARE coiled-coil homology" evidence="3">
    <location>
        <begin position="424"/>
        <end position="486"/>
    </location>
</feature>
<feature type="compositionally biased region" description="Polar residues" evidence="2">
    <location>
        <begin position="138"/>
        <end position="147"/>
    </location>
</feature>
<feature type="region of interest" description="Disordered" evidence="2">
    <location>
        <begin position="468"/>
        <end position="487"/>
    </location>
</feature>
<gene>
    <name evidence="4" type="ORF">DNG_00576</name>
</gene>
<comment type="caution">
    <text evidence="4">The sequence shown here is derived from an EMBL/GenBank/DDBJ whole genome shotgun (WGS) entry which is preliminary data.</text>
</comment>
<accession>A0AAE8SQY3</accession>
<evidence type="ECO:0000256" key="1">
    <source>
        <dbReference type="ARBA" id="ARBA00009480"/>
    </source>
</evidence>
<keyword evidence="5" id="KW-1185">Reference proteome</keyword>
<evidence type="ECO:0000313" key="4">
    <source>
        <dbReference type="EMBL" id="SPN97060.1"/>
    </source>
</evidence>
<organism evidence="4 5">
    <name type="scientific">Cephalotrichum gorgonifer</name>
    <dbReference type="NCBI Taxonomy" id="2041049"/>
    <lineage>
        <taxon>Eukaryota</taxon>
        <taxon>Fungi</taxon>
        <taxon>Dikarya</taxon>
        <taxon>Ascomycota</taxon>
        <taxon>Pezizomycotina</taxon>
        <taxon>Sordariomycetes</taxon>
        <taxon>Hypocreomycetidae</taxon>
        <taxon>Microascales</taxon>
        <taxon>Microascaceae</taxon>
        <taxon>Cephalotrichum</taxon>
    </lineage>
</organism>
<dbReference type="GO" id="GO:0005484">
    <property type="term" value="F:SNAP receptor activity"/>
    <property type="evidence" value="ECO:0007669"/>
    <property type="project" value="TreeGrafter"/>
</dbReference>
<dbReference type="GO" id="GO:0005886">
    <property type="term" value="C:plasma membrane"/>
    <property type="evidence" value="ECO:0007669"/>
    <property type="project" value="TreeGrafter"/>
</dbReference>
<dbReference type="GO" id="GO:0006906">
    <property type="term" value="P:vesicle fusion"/>
    <property type="evidence" value="ECO:0007669"/>
    <property type="project" value="TreeGrafter"/>
</dbReference>
<dbReference type="EMBL" id="ONZQ02000001">
    <property type="protein sequence ID" value="SPN97060.1"/>
    <property type="molecule type" value="Genomic_DNA"/>
</dbReference>
<dbReference type="PANTHER" id="PTHR19305:SF9">
    <property type="entry name" value="SYNAPTOSOMAL-ASSOCIATED PROTEIN 29"/>
    <property type="match status" value="1"/>
</dbReference>
<dbReference type="PANTHER" id="PTHR19305">
    <property type="entry name" value="SYNAPTOSOMAL ASSOCIATED PROTEIN"/>
    <property type="match status" value="1"/>
</dbReference>